<sequence length="285" mass="30860">MLPAALVVRVAIAGALLTLANASPTANITSSSHPDIAQKCNQRGNTHLCDFKDIETQIKISNIGDQVDNSTYYIINSINMTIKGSIRSKVRFTNSNVELNEASVCSTKCVKIEIKSETTVDRIPKDAQDIVISNSDIKELTSESLINAVITDSNINWINITSSNLAELTVSNSNISNLNCIDVPEKSVVTFINTIITEAAENNPFSVNQGILKLQSTPIPRPIHIEYLVKSSPSEVLTPNTKGPNHHQTVIINCLIAAVVILSVAVLVLGIVIILVTRGIGRRRN</sequence>
<comment type="caution">
    <text evidence="3">The sequence shown here is derived from an EMBL/GenBank/DDBJ whole genome shotgun (WGS) entry which is preliminary data.</text>
</comment>
<evidence type="ECO:0000313" key="3">
    <source>
        <dbReference type="EMBL" id="CAL4108906.1"/>
    </source>
</evidence>
<keyword evidence="1" id="KW-0472">Membrane</keyword>
<evidence type="ECO:0000256" key="1">
    <source>
        <dbReference type="SAM" id="Phobius"/>
    </source>
</evidence>
<dbReference type="EMBL" id="CAXKWB010013876">
    <property type="protein sequence ID" value="CAL4108906.1"/>
    <property type="molecule type" value="Genomic_DNA"/>
</dbReference>
<feature type="chain" id="PRO_5043449851" evidence="2">
    <location>
        <begin position="23"/>
        <end position="285"/>
    </location>
</feature>
<dbReference type="Proteomes" id="UP001497623">
    <property type="component" value="Unassembled WGS sequence"/>
</dbReference>
<feature type="signal peptide" evidence="2">
    <location>
        <begin position="1"/>
        <end position="22"/>
    </location>
</feature>
<accession>A0AAV2R488</accession>
<keyword evidence="2" id="KW-0732">Signal</keyword>
<keyword evidence="1" id="KW-1133">Transmembrane helix</keyword>
<feature type="transmembrane region" description="Helical" evidence="1">
    <location>
        <begin position="250"/>
        <end position="276"/>
    </location>
</feature>
<gene>
    <name evidence="3" type="ORF">MNOR_LOCUS19000</name>
</gene>
<name>A0AAV2R488_MEGNR</name>
<evidence type="ECO:0000256" key="2">
    <source>
        <dbReference type="SAM" id="SignalP"/>
    </source>
</evidence>
<keyword evidence="4" id="KW-1185">Reference proteome</keyword>
<keyword evidence="1" id="KW-0812">Transmembrane</keyword>
<organism evidence="3 4">
    <name type="scientific">Meganyctiphanes norvegica</name>
    <name type="common">Northern krill</name>
    <name type="synonym">Thysanopoda norvegica</name>
    <dbReference type="NCBI Taxonomy" id="48144"/>
    <lineage>
        <taxon>Eukaryota</taxon>
        <taxon>Metazoa</taxon>
        <taxon>Ecdysozoa</taxon>
        <taxon>Arthropoda</taxon>
        <taxon>Crustacea</taxon>
        <taxon>Multicrustacea</taxon>
        <taxon>Malacostraca</taxon>
        <taxon>Eumalacostraca</taxon>
        <taxon>Eucarida</taxon>
        <taxon>Euphausiacea</taxon>
        <taxon>Euphausiidae</taxon>
        <taxon>Meganyctiphanes</taxon>
    </lineage>
</organism>
<proteinExistence type="predicted"/>
<protein>
    <submittedName>
        <fullName evidence="3">Uncharacterized protein</fullName>
    </submittedName>
</protein>
<evidence type="ECO:0000313" key="4">
    <source>
        <dbReference type="Proteomes" id="UP001497623"/>
    </source>
</evidence>
<dbReference type="AlphaFoldDB" id="A0AAV2R488"/>
<reference evidence="3 4" key="1">
    <citation type="submission" date="2024-05" db="EMBL/GenBank/DDBJ databases">
        <authorList>
            <person name="Wallberg A."/>
        </authorList>
    </citation>
    <scope>NUCLEOTIDE SEQUENCE [LARGE SCALE GENOMIC DNA]</scope>
</reference>